<name>A0A9D2LUA3_9FIRM</name>
<dbReference type="Proteomes" id="UP000823842">
    <property type="component" value="Unassembled WGS sequence"/>
</dbReference>
<evidence type="ECO:0000313" key="1">
    <source>
        <dbReference type="EMBL" id="HJB28833.1"/>
    </source>
</evidence>
<evidence type="ECO:0000313" key="2">
    <source>
        <dbReference type="Proteomes" id="UP000823842"/>
    </source>
</evidence>
<protein>
    <submittedName>
        <fullName evidence="1">DUF4303 domain-containing protein</fullName>
    </submittedName>
</protein>
<proteinExistence type="predicted"/>
<reference evidence="1" key="2">
    <citation type="submission" date="2021-04" db="EMBL/GenBank/DDBJ databases">
        <authorList>
            <person name="Gilroy R."/>
        </authorList>
    </citation>
    <scope>NUCLEOTIDE SEQUENCE</scope>
    <source>
        <strain evidence="1">ChiSjej1B19-5720</strain>
    </source>
</reference>
<organism evidence="1 2">
    <name type="scientific">Candidatus Blautia faecavium</name>
    <dbReference type="NCBI Taxonomy" id="2838487"/>
    <lineage>
        <taxon>Bacteria</taxon>
        <taxon>Bacillati</taxon>
        <taxon>Bacillota</taxon>
        <taxon>Clostridia</taxon>
        <taxon>Lachnospirales</taxon>
        <taxon>Lachnospiraceae</taxon>
        <taxon>Blautia</taxon>
    </lineage>
</organism>
<gene>
    <name evidence="1" type="ORF">IAA06_08575</name>
</gene>
<dbReference type="AlphaFoldDB" id="A0A9D2LUA3"/>
<accession>A0A9D2LUA3</accession>
<dbReference type="EMBL" id="DWYZ01000159">
    <property type="protein sequence ID" value="HJB28833.1"/>
    <property type="molecule type" value="Genomic_DNA"/>
</dbReference>
<comment type="caution">
    <text evidence="1">The sequence shown here is derived from an EMBL/GenBank/DDBJ whole genome shotgun (WGS) entry which is preliminary data.</text>
</comment>
<reference evidence="1" key="1">
    <citation type="journal article" date="2021" name="PeerJ">
        <title>Extensive microbial diversity within the chicken gut microbiome revealed by metagenomics and culture.</title>
        <authorList>
            <person name="Gilroy R."/>
            <person name="Ravi A."/>
            <person name="Getino M."/>
            <person name="Pursley I."/>
            <person name="Horton D.L."/>
            <person name="Alikhan N.F."/>
            <person name="Baker D."/>
            <person name="Gharbi K."/>
            <person name="Hall N."/>
            <person name="Watson M."/>
            <person name="Adriaenssens E.M."/>
            <person name="Foster-Nyarko E."/>
            <person name="Jarju S."/>
            <person name="Secka A."/>
            <person name="Antonio M."/>
            <person name="Oren A."/>
            <person name="Chaudhuri R.R."/>
            <person name="La Ragione R."/>
            <person name="Hildebrand F."/>
            <person name="Pallen M.J."/>
        </authorList>
    </citation>
    <scope>NUCLEOTIDE SEQUENCE</scope>
    <source>
        <strain evidence="1">ChiSjej1B19-5720</strain>
    </source>
</reference>
<sequence>MKEILLEEIKRCIAFWENKEDIYAVSLFVYDEDDDPCQPTVTLGYNTLSNYMSYGEDLEDEEEALEIKWNYAFWLQNCELEFGTGESREIVQEWLEENGFPCDSLEEEDYEEEDLYEVTEAFIDVLVEVVQELHSSGFIQEQFGKEIPVIIHELEYYDEIARQNQRANPAETIEEFLEFCG</sequence>